<evidence type="ECO:0000313" key="1">
    <source>
        <dbReference type="EMBL" id="KAG0457766.1"/>
    </source>
</evidence>
<dbReference type="AlphaFoldDB" id="A0A835UFS7"/>
<evidence type="ECO:0000313" key="2">
    <source>
        <dbReference type="Proteomes" id="UP000636800"/>
    </source>
</evidence>
<gene>
    <name evidence="1" type="ORF">HPP92_022923</name>
</gene>
<sequence length="143" mass="16357">MNRMLVTWWLGWLFQGNENKLDVNVGADMLGTMLTKDVLPFYDGEMAYLCCDLGKDTKDFMVNGKMGLVKDELAMEGGKVSGRPVVEMGTVLFAEVLGRTLSGRPLLSSRRMFRRVAWHRVRQIKQFNEPIEVMIFEWNTGDC</sequence>
<dbReference type="EMBL" id="JADCNL010000012">
    <property type="protein sequence ID" value="KAG0457766.1"/>
    <property type="molecule type" value="Genomic_DNA"/>
</dbReference>
<comment type="caution">
    <text evidence="1">The sequence shown here is derived from an EMBL/GenBank/DDBJ whole genome shotgun (WGS) entry which is preliminary data.</text>
</comment>
<protein>
    <submittedName>
        <fullName evidence="1">Uncharacterized protein</fullName>
    </submittedName>
</protein>
<reference evidence="1 2" key="1">
    <citation type="journal article" date="2020" name="Nat. Food">
        <title>A phased Vanilla planifolia genome enables genetic improvement of flavour and production.</title>
        <authorList>
            <person name="Hasing T."/>
            <person name="Tang H."/>
            <person name="Brym M."/>
            <person name="Khazi F."/>
            <person name="Huang T."/>
            <person name="Chambers A.H."/>
        </authorList>
    </citation>
    <scope>NUCLEOTIDE SEQUENCE [LARGE SCALE GENOMIC DNA]</scope>
    <source>
        <tissue evidence="1">Leaf</tissue>
    </source>
</reference>
<keyword evidence="2" id="KW-1185">Reference proteome</keyword>
<name>A0A835UFS7_VANPL</name>
<accession>A0A835UFS7</accession>
<organism evidence="1 2">
    <name type="scientific">Vanilla planifolia</name>
    <name type="common">Vanilla</name>
    <dbReference type="NCBI Taxonomy" id="51239"/>
    <lineage>
        <taxon>Eukaryota</taxon>
        <taxon>Viridiplantae</taxon>
        <taxon>Streptophyta</taxon>
        <taxon>Embryophyta</taxon>
        <taxon>Tracheophyta</taxon>
        <taxon>Spermatophyta</taxon>
        <taxon>Magnoliopsida</taxon>
        <taxon>Liliopsida</taxon>
        <taxon>Asparagales</taxon>
        <taxon>Orchidaceae</taxon>
        <taxon>Vanilloideae</taxon>
        <taxon>Vanilleae</taxon>
        <taxon>Vanilla</taxon>
    </lineage>
</organism>
<proteinExistence type="predicted"/>
<dbReference type="OrthoDB" id="741027at2759"/>
<dbReference type="Proteomes" id="UP000636800">
    <property type="component" value="Chromosome 12"/>
</dbReference>